<dbReference type="NCBIfam" id="TIGR00077">
    <property type="entry name" value="lspA"/>
    <property type="match status" value="1"/>
</dbReference>
<keyword evidence="6 9" id="KW-0378">Hydrolase</keyword>
<evidence type="ECO:0000256" key="5">
    <source>
        <dbReference type="ARBA" id="ARBA00022750"/>
    </source>
</evidence>
<dbReference type="EMBL" id="AMFJ01034062">
    <property type="protein sequence ID" value="EKD30433.1"/>
    <property type="molecule type" value="Genomic_DNA"/>
</dbReference>
<evidence type="ECO:0000256" key="6">
    <source>
        <dbReference type="ARBA" id="ARBA00022801"/>
    </source>
</evidence>
<evidence type="ECO:0000256" key="3">
    <source>
        <dbReference type="ARBA" id="ARBA00022670"/>
    </source>
</evidence>
<dbReference type="InterPro" id="IPR001872">
    <property type="entry name" value="Peptidase_A8"/>
</dbReference>
<keyword evidence="3 9" id="KW-0645">Protease</keyword>
<dbReference type="Pfam" id="PF01252">
    <property type="entry name" value="Peptidase_A8"/>
    <property type="match status" value="1"/>
</dbReference>
<dbReference type="UniPathway" id="UPA00665"/>
<protein>
    <recommendedName>
        <fullName evidence="9">Lipoprotein signal peptidase</fullName>
        <ecNumber evidence="9">3.4.23.36</ecNumber>
    </recommendedName>
    <alternativeName>
        <fullName evidence="9">Prolipoprotein signal peptidase</fullName>
    </alternativeName>
    <alternativeName>
        <fullName evidence="9">Signal peptidase II</fullName>
        <shortName evidence="9">SPase II</shortName>
    </alternativeName>
</protein>
<evidence type="ECO:0000256" key="8">
    <source>
        <dbReference type="ARBA" id="ARBA00023136"/>
    </source>
</evidence>
<keyword evidence="4 9" id="KW-0812">Transmembrane</keyword>
<evidence type="ECO:0000313" key="11">
    <source>
        <dbReference type="EMBL" id="EKD30433.1"/>
    </source>
</evidence>
<evidence type="ECO:0000256" key="2">
    <source>
        <dbReference type="ARBA" id="ARBA00022475"/>
    </source>
</evidence>
<comment type="catalytic activity">
    <reaction evidence="9">
        <text>Release of signal peptides from bacterial membrane prolipoproteins. Hydrolyzes -Xaa-Yaa-Zaa-|-(S,diacylglyceryl)Cys-, in which Xaa is hydrophobic (preferably Leu), and Yaa (Ala or Ser) and Zaa (Gly or Ala) have small, neutral side chains.</text>
        <dbReference type="EC" id="3.4.23.36"/>
    </reaction>
</comment>
<evidence type="ECO:0000256" key="10">
    <source>
        <dbReference type="RuleBase" id="RU004181"/>
    </source>
</evidence>
<dbReference type="GO" id="GO:0006508">
    <property type="term" value="P:proteolysis"/>
    <property type="evidence" value="ECO:0007669"/>
    <property type="project" value="UniProtKB-KW"/>
</dbReference>
<sequence>MFPFIFILLILLDQTSKYFFEHFFWAQKIHLLGDFLMLSFVRNTGIAFSFPIEGIILKVLTVALIIGITIYYFRYETHKNLLLIKFWYTLILAWAVSNGLERVFIGSVTDFIGVKYFAIFNFADIFISVGAFLLFLIYFKHERKNQN</sequence>
<proteinExistence type="inferred from homology"/>
<comment type="subcellular location">
    <subcellularLocation>
        <location evidence="9">Cell membrane</location>
        <topology evidence="9">Multi-pass membrane protein</topology>
    </subcellularLocation>
</comment>
<dbReference type="HAMAP" id="MF_00161">
    <property type="entry name" value="LspA"/>
    <property type="match status" value="1"/>
</dbReference>
<keyword evidence="7 9" id="KW-1133">Transmembrane helix</keyword>
<comment type="caution">
    <text evidence="11">The sequence shown here is derived from an EMBL/GenBank/DDBJ whole genome shotgun (WGS) entry which is preliminary data.</text>
</comment>
<name>K1YDV1_9BACT</name>
<comment type="pathway">
    <text evidence="9">Protein modification; lipoprotein biosynthesis (signal peptide cleavage).</text>
</comment>
<dbReference type="AlphaFoldDB" id="K1YDV1"/>
<feature type="active site" evidence="9">
    <location>
        <position position="110"/>
    </location>
</feature>
<reference evidence="11" key="1">
    <citation type="journal article" date="2012" name="Science">
        <title>Fermentation, hydrogen, and sulfur metabolism in multiple uncultivated bacterial phyla.</title>
        <authorList>
            <person name="Wrighton K.C."/>
            <person name="Thomas B.C."/>
            <person name="Sharon I."/>
            <person name="Miller C.S."/>
            <person name="Castelle C.J."/>
            <person name="VerBerkmoes N.C."/>
            <person name="Wilkins M.J."/>
            <person name="Hettich R.L."/>
            <person name="Lipton M.S."/>
            <person name="Williams K.H."/>
            <person name="Long P.E."/>
            <person name="Banfield J.F."/>
        </authorList>
    </citation>
    <scope>NUCLEOTIDE SEQUENCE [LARGE SCALE GENOMIC DNA]</scope>
</reference>
<keyword evidence="2 9" id="KW-1003">Cell membrane</keyword>
<dbReference type="EC" id="3.4.23.36" evidence="9"/>
<dbReference type="PANTHER" id="PTHR33695">
    <property type="entry name" value="LIPOPROTEIN SIGNAL PEPTIDASE"/>
    <property type="match status" value="1"/>
</dbReference>
<evidence type="ECO:0000256" key="4">
    <source>
        <dbReference type="ARBA" id="ARBA00022692"/>
    </source>
</evidence>
<evidence type="ECO:0000256" key="7">
    <source>
        <dbReference type="ARBA" id="ARBA00022989"/>
    </source>
</evidence>
<dbReference type="PRINTS" id="PR00781">
    <property type="entry name" value="LIPOSIGPTASE"/>
</dbReference>
<dbReference type="GO" id="GO:0005886">
    <property type="term" value="C:plasma membrane"/>
    <property type="evidence" value="ECO:0007669"/>
    <property type="project" value="UniProtKB-SubCell"/>
</dbReference>
<organism evidence="11">
    <name type="scientific">uncultured bacterium</name>
    <name type="common">gcode 4</name>
    <dbReference type="NCBI Taxonomy" id="1234023"/>
    <lineage>
        <taxon>Bacteria</taxon>
        <taxon>environmental samples</taxon>
    </lineage>
</organism>
<keyword evidence="8 9" id="KW-0472">Membrane</keyword>
<feature type="active site" evidence="9">
    <location>
        <position position="124"/>
    </location>
</feature>
<dbReference type="GO" id="GO:0004190">
    <property type="term" value="F:aspartic-type endopeptidase activity"/>
    <property type="evidence" value="ECO:0007669"/>
    <property type="project" value="UniProtKB-UniRule"/>
</dbReference>
<evidence type="ECO:0000256" key="9">
    <source>
        <dbReference type="HAMAP-Rule" id="MF_00161"/>
    </source>
</evidence>
<dbReference type="PANTHER" id="PTHR33695:SF1">
    <property type="entry name" value="LIPOPROTEIN SIGNAL PEPTIDASE"/>
    <property type="match status" value="1"/>
</dbReference>
<keyword evidence="5 9" id="KW-0064">Aspartyl protease</keyword>
<accession>K1YDV1</accession>
<comment type="function">
    <text evidence="9">This protein specifically catalyzes the removal of signal peptides from prolipoproteins.</text>
</comment>
<evidence type="ECO:0000256" key="1">
    <source>
        <dbReference type="ARBA" id="ARBA00006139"/>
    </source>
</evidence>
<comment type="similarity">
    <text evidence="1 9 10">Belongs to the peptidase A8 family.</text>
</comment>
<gene>
    <name evidence="9" type="primary">lspA</name>
    <name evidence="11" type="ORF">ACD_78C00062G0004</name>
</gene>